<evidence type="ECO:0000256" key="4">
    <source>
        <dbReference type="ARBA" id="ARBA00023125"/>
    </source>
</evidence>
<gene>
    <name evidence="10" type="ORF">C1I91_23565</name>
</gene>
<dbReference type="EMBL" id="CP025746">
    <property type="protein sequence ID" value="QAA34378.1"/>
    <property type="molecule type" value="Genomic_DNA"/>
</dbReference>
<keyword evidence="5" id="KW-0804">Transcription</keyword>
<reference evidence="10 11" key="1">
    <citation type="submission" date="2018-01" db="EMBL/GenBank/DDBJ databases">
        <title>Genome Sequencing and Assembly of Anaerobacter polyendosporus strain CT4.</title>
        <authorList>
            <person name="Tachaapaikoon C."/>
            <person name="Sutheeworapong S."/>
            <person name="Jenjaroenpun P."/>
            <person name="Wongsurawat T."/>
            <person name="Nookeaw I."/>
            <person name="Cheawchanlertfa P."/>
            <person name="Kosugi A."/>
            <person name="Cheevadhanarak S."/>
            <person name="Ratanakhanokchai K."/>
        </authorList>
    </citation>
    <scope>NUCLEOTIDE SEQUENCE [LARGE SCALE GENOMIC DNA]</scope>
    <source>
        <strain evidence="10 11">CT4</strain>
    </source>
</reference>
<dbReference type="GO" id="GO:0006355">
    <property type="term" value="P:regulation of DNA-templated transcription"/>
    <property type="evidence" value="ECO:0007669"/>
    <property type="project" value="InterPro"/>
</dbReference>
<dbReference type="SUPFAM" id="SSF46894">
    <property type="entry name" value="C-terminal effector domain of the bipartite response regulators"/>
    <property type="match status" value="1"/>
</dbReference>
<dbReference type="PROSITE" id="PS00622">
    <property type="entry name" value="HTH_LUXR_1"/>
    <property type="match status" value="1"/>
</dbReference>
<comment type="function">
    <text evidence="6">May play the central regulatory role in sporulation. It may be an element of the effector pathway responsible for the activation of sporulation genes in response to nutritional stress. Spo0A may act in concert with spo0H (a sigma factor) to control the expression of some genes that are critical to the sporulation process.</text>
</comment>
<dbReference type="SUPFAM" id="SSF52172">
    <property type="entry name" value="CheY-like"/>
    <property type="match status" value="1"/>
</dbReference>
<dbReference type="Gene3D" id="3.40.50.2300">
    <property type="match status" value="1"/>
</dbReference>
<dbReference type="GO" id="GO:0000160">
    <property type="term" value="P:phosphorelay signal transduction system"/>
    <property type="evidence" value="ECO:0007669"/>
    <property type="project" value="InterPro"/>
</dbReference>
<dbReference type="PROSITE" id="PS50110">
    <property type="entry name" value="RESPONSE_REGULATORY"/>
    <property type="match status" value="1"/>
</dbReference>
<dbReference type="InterPro" id="IPR039420">
    <property type="entry name" value="WalR-like"/>
</dbReference>
<keyword evidence="11" id="KW-1185">Reference proteome</keyword>
<name>A0A3R5X4F0_9CLOT</name>
<dbReference type="GO" id="GO:0003677">
    <property type="term" value="F:DNA binding"/>
    <property type="evidence" value="ECO:0007669"/>
    <property type="project" value="UniProtKB-KW"/>
</dbReference>
<evidence type="ECO:0000256" key="5">
    <source>
        <dbReference type="ARBA" id="ARBA00023163"/>
    </source>
</evidence>
<evidence type="ECO:0000313" key="10">
    <source>
        <dbReference type="EMBL" id="QAA34378.1"/>
    </source>
</evidence>
<dbReference type="Pfam" id="PF00072">
    <property type="entry name" value="Response_reg"/>
    <property type="match status" value="1"/>
</dbReference>
<evidence type="ECO:0000256" key="1">
    <source>
        <dbReference type="ARBA" id="ARBA00018672"/>
    </source>
</evidence>
<accession>A0A3R5X4F0</accession>
<evidence type="ECO:0000256" key="2">
    <source>
        <dbReference type="ARBA" id="ARBA00022553"/>
    </source>
</evidence>
<evidence type="ECO:0000313" key="11">
    <source>
        <dbReference type="Proteomes" id="UP000286268"/>
    </source>
</evidence>
<dbReference type="SMART" id="SM00448">
    <property type="entry name" value="REC"/>
    <property type="match status" value="1"/>
</dbReference>
<sequence length="220" mass="24882">MMMTNKRRILVVDDHLIVREGLKLIFETEENYEVVGEAENGEKALELIEELKPDVVLMDLKMPKRSGLEAIRVLKEKNNPVPIIILTTFNDDKLIREGLSLGAKGYLLKDSTREELIRTVESSIRGEILLQPEISRSIFGSKDEPERRDNLINNSITERELFVLQAVARGCTSKQIAFDMGISERTVKAHLTNIYGKLKVESRSEAVAVAIENGIIHVEK</sequence>
<evidence type="ECO:0000256" key="3">
    <source>
        <dbReference type="ARBA" id="ARBA00023015"/>
    </source>
</evidence>
<keyword evidence="4 10" id="KW-0238">DNA-binding</keyword>
<dbReference type="PANTHER" id="PTHR43214:SF37">
    <property type="entry name" value="TRANSCRIPTIONAL REGULATORY PROTEIN YDFI"/>
    <property type="match status" value="1"/>
</dbReference>
<dbReference type="PRINTS" id="PR00038">
    <property type="entry name" value="HTHLUXR"/>
</dbReference>
<dbReference type="InterPro" id="IPR000792">
    <property type="entry name" value="Tscrpt_reg_LuxR_C"/>
</dbReference>
<keyword evidence="3" id="KW-0805">Transcription regulation</keyword>
<evidence type="ECO:0000259" key="9">
    <source>
        <dbReference type="PROSITE" id="PS50110"/>
    </source>
</evidence>
<dbReference type="SMART" id="SM00421">
    <property type="entry name" value="HTH_LUXR"/>
    <property type="match status" value="1"/>
</dbReference>
<feature type="domain" description="Response regulatory" evidence="9">
    <location>
        <begin position="8"/>
        <end position="124"/>
    </location>
</feature>
<dbReference type="Pfam" id="PF00196">
    <property type="entry name" value="GerE"/>
    <property type="match status" value="1"/>
</dbReference>
<keyword evidence="2 7" id="KW-0597">Phosphoprotein</keyword>
<feature type="modified residue" description="4-aspartylphosphate" evidence="7">
    <location>
        <position position="59"/>
    </location>
</feature>
<dbReference type="AlphaFoldDB" id="A0A3R5X4F0"/>
<feature type="domain" description="HTH luxR-type" evidence="8">
    <location>
        <begin position="149"/>
        <end position="214"/>
    </location>
</feature>
<dbReference type="CDD" id="cd17535">
    <property type="entry name" value="REC_NarL-like"/>
    <property type="match status" value="1"/>
</dbReference>
<dbReference type="KEGG" id="cmah:C1I91_23565"/>
<dbReference type="InterPro" id="IPR016032">
    <property type="entry name" value="Sig_transdc_resp-reg_C-effctor"/>
</dbReference>
<proteinExistence type="predicted"/>
<dbReference type="PROSITE" id="PS50043">
    <property type="entry name" value="HTH_LUXR_2"/>
    <property type="match status" value="1"/>
</dbReference>
<dbReference type="PANTHER" id="PTHR43214">
    <property type="entry name" value="TWO-COMPONENT RESPONSE REGULATOR"/>
    <property type="match status" value="1"/>
</dbReference>
<organism evidence="10 11">
    <name type="scientific">Clostridium manihotivorum</name>
    <dbReference type="NCBI Taxonomy" id="2320868"/>
    <lineage>
        <taxon>Bacteria</taxon>
        <taxon>Bacillati</taxon>
        <taxon>Bacillota</taxon>
        <taxon>Clostridia</taxon>
        <taxon>Eubacteriales</taxon>
        <taxon>Clostridiaceae</taxon>
        <taxon>Clostridium</taxon>
    </lineage>
</organism>
<evidence type="ECO:0000256" key="7">
    <source>
        <dbReference type="PROSITE-ProRule" id="PRU00169"/>
    </source>
</evidence>
<dbReference type="InterPro" id="IPR011006">
    <property type="entry name" value="CheY-like_superfamily"/>
</dbReference>
<dbReference type="InterPro" id="IPR058245">
    <property type="entry name" value="NreC/VraR/RcsB-like_REC"/>
</dbReference>
<dbReference type="Proteomes" id="UP000286268">
    <property type="component" value="Chromosome"/>
</dbReference>
<protein>
    <recommendedName>
        <fullName evidence="1">Stage 0 sporulation protein A homolog</fullName>
    </recommendedName>
</protein>
<dbReference type="InterPro" id="IPR001789">
    <property type="entry name" value="Sig_transdc_resp-reg_receiver"/>
</dbReference>
<dbReference type="OrthoDB" id="9779069at2"/>
<evidence type="ECO:0000259" key="8">
    <source>
        <dbReference type="PROSITE" id="PS50043"/>
    </source>
</evidence>
<evidence type="ECO:0000256" key="6">
    <source>
        <dbReference type="ARBA" id="ARBA00024867"/>
    </source>
</evidence>
<dbReference type="CDD" id="cd06170">
    <property type="entry name" value="LuxR_C_like"/>
    <property type="match status" value="1"/>
</dbReference>